<evidence type="ECO:0000313" key="2">
    <source>
        <dbReference type="Proteomes" id="UP001165079"/>
    </source>
</evidence>
<proteinExistence type="predicted"/>
<reference evidence="1" key="1">
    <citation type="submission" date="2023-03" db="EMBL/GenBank/DDBJ databases">
        <title>Actinorhabdospora filicis NBRC 111898.</title>
        <authorList>
            <person name="Ichikawa N."/>
            <person name="Sato H."/>
            <person name="Tonouchi N."/>
        </authorList>
    </citation>
    <scope>NUCLEOTIDE SEQUENCE</scope>
    <source>
        <strain evidence="1">NBRC 111898</strain>
    </source>
</reference>
<sequence length="77" mass="8161">MRSMKDLIGRAADRLLGTVAPKARAAAWCCGSVEPCTVECWRDCHCNANNRLCCRICSTQLGSGATSCGAYNCNAAC</sequence>
<evidence type="ECO:0000313" key="1">
    <source>
        <dbReference type="EMBL" id="GLZ81969.1"/>
    </source>
</evidence>
<keyword evidence="2" id="KW-1185">Reference proteome</keyword>
<accession>A0A9W6SU28</accession>
<dbReference type="Proteomes" id="UP001165079">
    <property type="component" value="Unassembled WGS sequence"/>
</dbReference>
<organism evidence="1 2">
    <name type="scientific">Actinorhabdospora filicis</name>
    <dbReference type="NCBI Taxonomy" id="1785913"/>
    <lineage>
        <taxon>Bacteria</taxon>
        <taxon>Bacillati</taxon>
        <taxon>Actinomycetota</taxon>
        <taxon>Actinomycetes</taxon>
        <taxon>Micromonosporales</taxon>
        <taxon>Micromonosporaceae</taxon>
        <taxon>Actinorhabdospora</taxon>
    </lineage>
</organism>
<gene>
    <name evidence="1" type="ORF">Afil01_67760</name>
</gene>
<dbReference type="EMBL" id="BSTX01000008">
    <property type="protein sequence ID" value="GLZ81969.1"/>
    <property type="molecule type" value="Genomic_DNA"/>
</dbReference>
<dbReference type="RefSeq" id="WP_285667541.1">
    <property type="nucleotide sequence ID" value="NZ_BSTX01000008.1"/>
</dbReference>
<dbReference type="AlphaFoldDB" id="A0A9W6SU28"/>
<comment type="caution">
    <text evidence="1">The sequence shown here is derived from an EMBL/GenBank/DDBJ whole genome shotgun (WGS) entry which is preliminary data.</text>
</comment>
<name>A0A9W6SU28_9ACTN</name>
<protein>
    <submittedName>
        <fullName evidence="1">Uncharacterized protein</fullName>
    </submittedName>
</protein>